<evidence type="ECO:0000313" key="1">
    <source>
        <dbReference type="EMBL" id="GAD75009.1"/>
    </source>
</evidence>
<dbReference type="EMBL" id="BATL01000017">
    <property type="protein sequence ID" value="GAD75009.1"/>
    <property type="molecule type" value="Genomic_DNA"/>
</dbReference>
<reference evidence="1 2" key="1">
    <citation type="submission" date="2013-09" db="EMBL/GenBank/DDBJ databases">
        <title>Whole genome shotgun sequence of Vibrio azureus NBRC 104587.</title>
        <authorList>
            <person name="Isaki S."/>
            <person name="Hosoyama A."/>
            <person name="Numata M."/>
            <person name="Hashimoto M."/>
            <person name="Hosoyama Y."/>
            <person name="Tsuchikane K."/>
            <person name="Noguchi M."/>
            <person name="Hirakata S."/>
            <person name="Ichikawa N."/>
            <person name="Ohji S."/>
            <person name="Yamazoe A."/>
            <person name="Fujita N."/>
        </authorList>
    </citation>
    <scope>NUCLEOTIDE SEQUENCE [LARGE SCALE GENOMIC DNA]</scope>
    <source>
        <strain evidence="1 2">NBRC 104587</strain>
    </source>
</reference>
<name>U3C0G5_9VIBR</name>
<dbReference type="OrthoDB" id="5895555at2"/>
<evidence type="ECO:0000313" key="2">
    <source>
        <dbReference type="Proteomes" id="UP000016567"/>
    </source>
</evidence>
<dbReference type="Proteomes" id="UP000016567">
    <property type="component" value="Unassembled WGS sequence"/>
</dbReference>
<comment type="caution">
    <text evidence="1">The sequence shown here is derived from an EMBL/GenBank/DDBJ whole genome shotgun (WGS) entry which is preliminary data.</text>
</comment>
<accession>U3C0G5</accession>
<protein>
    <submittedName>
        <fullName evidence="1">Uncharacterized protein</fullName>
    </submittedName>
</protein>
<gene>
    <name evidence="1" type="ORF">VAZ01S_017_01040</name>
</gene>
<dbReference type="RefSeq" id="WP_021708787.1">
    <property type="nucleotide sequence ID" value="NZ_BAOB01000418.1"/>
</dbReference>
<proteinExistence type="predicted"/>
<dbReference type="Pfam" id="PF19703">
    <property type="entry name" value="DUF6201"/>
    <property type="match status" value="1"/>
</dbReference>
<dbReference type="InterPro" id="IPR045681">
    <property type="entry name" value="DUF6201"/>
</dbReference>
<dbReference type="AlphaFoldDB" id="U3C0G5"/>
<keyword evidence="2" id="KW-1185">Reference proteome</keyword>
<organism evidence="1 2">
    <name type="scientific">Vibrio azureus NBRC 104587</name>
    <dbReference type="NCBI Taxonomy" id="1219077"/>
    <lineage>
        <taxon>Bacteria</taxon>
        <taxon>Pseudomonadati</taxon>
        <taxon>Pseudomonadota</taxon>
        <taxon>Gammaproteobacteria</taxon>
        <taxon>Vibrionales</taxon>
        <taxon>Vibrionaceae</taxon>
        <taxon>Vibrio</taxon>
    </lineage>
</organism>
<sequence length="134" mass="15878">MIKKCLKFLSLTFLAFLLFWWLVLSPVSFPNDKYFRTIISPDHKWKLVIVPVSLTTPLSFIQALQNKSYIVLFDEFDNYVGQSTPFCLMPIDDFNVLFPSKYYKDVGIQPEDCDYEIPTDDKKWWSEIIGFLHY</sequence>